<reference evidence="1 2" key="1">
    <citation type="journal article" date="2019" name="Nat. Ecol. Evol.">
        <title>Megaphylogeny resolves global patterns of mushroom evolution.</title>
        <authorList>
            <person name="Varga T."/>
            <person name="Krizsan K."/>
            <person name="Foldi C."/>
            <person name="Dima B."/>
            <person name="Sanchez-Garcia M."/>
            <person name="Sanchez-Ramirez S."/>
            <person name="Szollosi G.J."/>
            <person name="Szarkandi J.G."/>
            <person name="Papp V."/>
            <person name="Albert L."/>
            <person name="Andreopoulos W."/>
            <person name="Angelini C."/>
            <person name="Antonin V."/>
            <person name="Barry K.W."/>
            <person name="Bougher N.L."/>
            <person name="Buchanan P."/>
            <person name="Buyck B."/>
            <person name="Bense V."/>
            <person name="Catcheside P."/>
            <person name="Chovatia M."/>
            <person name="Cooper J."/>
            <person name="Damon W."/>
            <person name="Desjardin D."/>
            <person name="Finy P."/>
            <person name="Geml J."/>
            <person name="Haridas S."/>
            <person name="Hughes K."/>
            <person name="Justo A."/>
            <person name="Karasinski D."/>
            <person name="Kautmanova I."/>
            <person name="Kiss B."/>
            <person name="Kocsube S."/>
            <person name="Kotiranta H."/>
            <person name="LaButti K.M."/>
            <person name="Lechner B.E."/>
            <person name="Liimatainen K."/>
            <person name="Lipzen A."/>
            <person name="Lukacs Z."/>
            <person name="Mihaltcheva S."/>
            <person name="Morgado L.N."/>
            <person name="Niskanen T."/>
            <person name="Noordeloos M.E."/>
            <person name="Ohm R.A."/>
            <person name="Ortiz-Santana B."/>
            <person name="Ovrebo C."/>
            <person name="Racz N."/>
            <person name="Riley R."/>
            <person name="Savchenko A."/>
            <person name="Shiryaev A."/>
            <person name="Soop K."/>
            <person name="Spirin V."/>
            <person name="Szebenyi C."/>
            <person name="Tomsovsky M."/>
            <person name="Tulloss R.E."/>
            <person name="Uehling J."/>
            <person name="Grigoriev I.V."/>
            <person name="Vagvolgyi C."/>
            <person name="Papp T."/>
            <person name="Martin F.M."/>
            <person name="Miettinen O."/>
            <person name="Hibbett D.S."/>
            <person name="Nagy L.G."/>
        </authorList>
    </citation>
    <scope>NUCLEOTIDE SEQUENCE [LARGE SCALE GENOMIC DNA]</scope>
    <source>
        <strain evidence="1 2">NL-1719</strain>
    </source>
</reference>
<evidence type="ECO:0000313" key="2">
    <source>
        <dbReference type="Proteomes" id="UP000308600"/>
    </source>
</evidence>
<dbReference type="EMBL" id="ML208269">
    <property type="protein sequence ID" value="TFK74277.1"/>
    <property type="molecule type" value="Genomic_DNA"/>
</dbReference>
<dbReference type="Proteomes" id="UP000308600">
    <property type="component" value="Unassembled WGS sequence"/>
</dbReference>
<name>A0ACD3B9E3_9AGAR</name>
<protein>
    <submittedName>
        <fullName evidence="1">Uncharacterized protein</fullName>
    </submittedName>
</protein>
<proteinExistence type="predicted"/>
<accession>A0ACD3B9E3</accession>
<gene>
    <name evidence="1" type="ORF">BDN72DRAFT_833609</name>
</gene>
<evidence type="ECO:0000313" key="1">
    <source>
        <dbReference type="EMBL" id="TFK74277.1"/>
    </source>
</evidence>
<organism evidence="1 2">
    <name type="scientific">Pluteus cervinus</name>
    <dbReference type="NCBI Taxonomy" id="181527"/>
    <lineage>
        <taxon>Eukaryota</taxon>
        <taxon>Fungi</taxon>
        <taxon>Dikarya</taxon>
        <taxon>Basidiomycota</taxon>
        <taxon>Agaricomycotina</taxon>
        <taxon>Agaricomycetes</taxon>
        <taxon>Agaricomycetidae</taxon>
        <taxon>Agaricales</taxon>
        <taxon>Pluteineae</taxon>
        <taxon>Pluteaceae</taxon>
        <taxon>Pluteus</taxon>
    </lineage>
</organism>
<keyword evidence="2" id="KW-1185">Reference proteome</keyword>
<sequence length="464" mass="51147">MAYSASSSFTGYPPLAPGDTSSPCFDADPSMWVSGAQGAASTSSSYPQSHDHEMHHDEPANSVPLSQFQKSLREQDERFYSVFPEARPAANQWMLAQYQFNEIWDGVGFHFAPPELPSTSMDATEPTPSPVVSSYPNEPPAPVTVPFSSLHYNYNFNFVPHGSVTNATQDTEMSATDPYQTWGNPVQSPVDVKPEAYDQQYGDASSPYNSFSSSSIEAAIEQHPTPHQETHSLVSKENYTTHLPDPASPEEADSPSSLQAASPPQDLPFATTSDRHFLEEQHTYESPKAEDDWSILPAASQHRQLAPAPSYTLEGSLEPVPSTSKSPLQRHSGVHRHERRHSSARLVSPPPHNHHRCTTPKQLGRSSTWTMHRNRSSSPSLQLSPDSPTRRAQEKKPPLACLFCRGRKIACGPPIPGSKDKTCNQCQRRSLKCEYPSESRRGMRKKKANVNSSGPKVTVKSSKS</sequence>